<keyword evidence="3" id="KW-0804">Transcription</keyword>
<evidence type="ECO:0000313" key="7">
    <source>
        <dbReference type="Proteomes" id="UP000186456"/>
    </source>
</evidence>
<name>A0A1H0MUC1_MICTS</name>
<evidence type="ECO:0000256" key="4">
    <source>
        <dbReference type="SAM" id="MobiDB-lite"/>
    </source>
</evidence>
<gene>
    <name evidence="6" type="ORF">SAMN04487788_1166</name>
</gene>
<dbReference type="PANTHER" id="PTHR39515">
    <property type="entry name" value="CONSERVED PROTEIN"/>
    <property type="match status" value="1"/>
</dbReference>
<evidence type="ECO:0000256" key="3">
    <source>
        <dbReference type="ARBA" id="ARBA00023163"/>
    </source>
</evidence>
<evidence type="ECO:0000313" key="6">
    <source>
        <dbReference type="EMBL" id="SDO83974.1"/>
    </source>
</evidence>
<evidence type="ECO:0000259" key="5">
    <source>
        <dbReference type="PROSITE" id="PS50995"/>
    </source>
</evidence>
<dbReference type="Gene3D" id="1.10.10.10">
    <property type="entry name" value="Winged helix-like DNA-binding domain superfamily/Winged helix DNA-binding domain"/>
    <property type="match status" value="1"/>
</dbReference>
<proteinExistence type="predicted"/>
<keyword evidence="1" id="KW-0805">Transcription regulation</keyword>
<accession>A0A1H0MUC1</accession>
<sequence length="161" mass="18120">MSYPVQRNMNDRVDESPLTDLSSDHSAAASELRMATFRLARRLRAQRAVDTMSDGQFAVLAALTVHGAHTLGQLADRERVTAPSMNRTVSLLEEAGYISRIPDEIDRRRVTIDLTDLGRRIVDETVRRRDAFVEEALAELSAEERQVLARATTIMRKVADR</sequence>
<dbReference type="InterPro" id="IPR023187">
    <property type="entry name" value="Tscrpt_reg_MarR-type_CS"/>
</dbReference>
<dbReference type="InterPro" id="IPR000835">
    <property type="entry name" value="HTH_MarR-typ"/>
</dbReference>
<dbReference type="SMART" id="SM00347">
    <property type="entry name" value="HTH_MARR"/>
    <property type="match status" value="1"/>
</dbReference>
<reference evidence="6 7" key="1">
    <citation type="submission" date="2016-10" db="EMBL/GenBank/DDBJ databases">
        <authorList>
            <person name="de Groot N.N."/>
        </authorList>
    </citation>
    <scope>NUCLEOTIDE SEQUENCE [LARGE SCALE GENOMIC DNA]</scope>
    <source>
        <strain evidence="6 7">StLB037</strain>
    </source>
</reference>
<dbReference type="InterPro" id="IPR036390">
    <property type="entry name" value="WH_DNA-bd_sf"/>
</dbReference>
<feature type="region of interest" description="Disordered" evidence="4">
    <location>
        <begin position="1"/>
        <end position="22"/>
    </location>
</feature>
<dbReference type="PRINTS" id="PR00598">
    <property type="entry name" value="HTHMARR"/>
</dbReference>
<dbReference type="PROSITE" id="PS50995">
    <property type="entry name" value="HTH_MARR_2"/>
    <property type="match status" value="1"/>
</dbReference>
<dbReference type="PROSITE" id="PS01117">
    <property type="entry name" value="HTH_MARR_1"/>
    <property type="match status" value="1"/>
</dbReference>
<dbReference type="AlphaFoldDB" id="A0A1H0MUC1"/>
<dbReference type="SUPFAM" id="SSF46785">
    <property type="entry name" value="Winged helix' DNA-binding domain"/>
    <property type="match status" value="1"/>
</dbReference>
<dbReference type="Pfam" id="PF01047">
    <property type="entry name" value="MarR"/>
    <property type="match status" value="1"/>
</dbReference>
<feature type="domain" description="HTH marR-type" evidence="5">
    <location>
        <begin position="25"/>
        <end position="160"/>
    </location>
</feature>
<dbReference type="GO" id="GO:0003677">
    <property type="term" value="F:DNA binding"/>
    <property type="evidence" value="ECO:0007669"/>
    <property type="project" value="UniProtKB-KW"/>
</dbReference>
<dbReference type="EMBL" id="FNJN01000002">
    <property type="protein sequence ID" value="SDO83974.1"/>
    <property type="molecule type" value="Genomic_DNA"/>
</dbReference>
<evidence type="ECO:0000256" key="1">
    <source>
        <dbReference type="ARBA" id="ARBA00023015"/>
    </source>
</evidence>
<organism evidence="6 7">
    <name type="scientific">Microbacterium testaceum (strain StLB037)</name>
    <dbReference type="NCBI Taxonomy" id="979556"/>
    <lineage>
        <taxon>Bacteria</taxon>
        <taxon>Bacillati</taxon>
        <taxon>Actinomycetota</taxon>
        <taxon>Actinomycetes</taxon>
        <taxon>Micrococcales</taxon>
        <taxon>Microbacteriaceae</taxon>
        <taxon>Microbacterium</taxon>
    </lineage>
</organism>
<keyword evidence="2 6" id="KW-0238">DNA-binding</keyword>
<dbReference type="Proteomes" id="UP000186456">
    <property type="component" value="Unassembled WGS sequence"/>
</dbReference>
<dbReference type="InterPro" id="IPR036388">
    <property type="entry name" value="WH-like_DNA-bd_sf"/>
</dbReference>
<protein>
    <submittedName>
        <fullName evidence="6">DNA-binding transcriptional regulator, MarR family</fullName>
    </submittedName>
</protein>
<dbReference type="PANTHER" id="PTHR39515:SF2">
    <property type="entry name" value="HTH-TYPE TRANSCRIPTIONAL REGULATOR RV0880"/>
    <property type="match status" value="1"/>
</dbReference>
<evidence type="ECO:0000256" key="2">
    <source>
        <dbReference type="ARBA" id="ARBA00023125"/>
    </source>
</evidence>
<dbReference type="GO" id="GO:0003700">
    <property type="term" value="F:DNA-binding transcription factor activity"/>
    <property type="evidence" value="ECO:0007669"/>
    <property type="project" value="InterPro"/>
</dbReference>
<dbReference type="InterPro" id="IPR052526">
    <property type="entry name" value="HTH-type_Bedaq_tolerance"/>
</dbReference>